<dbReference type="SMART" id="SM00558">
    <property type="entry name" value="JmjC"/>
    <property type="match status" value="1"/>
</dbReference>
<dbReference type="SUPFAM" id="SSF51197">
    <property type="entry name" value="Clavaminate synthase-like"/>
    <property type="match status" value="1"/>
</dbReference>
<gene>
    <name evidence="3" type="ORF">B0T11DRAFT_282914</name>
</gene>
<feature type="compositionally biased region" description="Polar residues" evidence="1">
    <location>
        <begin position="183"/>
        <end position="195"/>
    </location>
</feature>
<dbReference type="AlphaFoldDB" id="A0A8K0THR9"/>
<feature type="region of interest" description="Disordered" evidence="1">
    <location>
        <begin position="612"/>
        <end position="636"/>
    </location>
</feature>
<dbReference type="InterPro" id="IPR003347">
    <property type="entry name" value="JmjC_dom"/>
</dbReference>
<organism evidence="3 4">
    <name type="scientific">Plectosphaerella cucumerina</name>
    <dbReference type="NCBI Taxonomy" id="40658"/>
    <lineage>
        <taxon>Eukaryota</taxon>
        <taxon>Fungi</taxon>
        <taxon>Dikarya</taxon>
        <taxon>Ascomycota</taxon>
        <taxon>Pezizomycotina</taxon>
        <taxon>Sordariomycetes</taxon>
        <taxon>Hypocreomycetidae</taxon>
        <taxon>Glomerellales</taxon>
        <taxon>Plectosphaerellaceae</taxon>
        <taxon>Plectosphaerella</taxon>
    </lineage>
</organism>
<name>A0A8K0THR9_9PEZI</name>
<evidence type="ECO:0000259" key="2">
    <source>
        <dbReference type="SMART" id="SM00558"/>
    </source>
</evidence>
<evidence type="ECO:0000256" key="1">
    <source>
        <dbReference type="SAM" id="MobiDB-lite"/>
    </source>
</evidence>
<dbReference type="Gene3D" id="2.60.120.650">
    <property type="entry name" value="Cupin"/>
    <property type="match status" value="1"/>
</dbReference>
<accession>A0A8K0THR9</accession>
<proteinExistence type="predicted"/>
<keyword evidence="4" id="KW-1185">Reference proteome</keyword>
<dbReference type="OrthoDB" id="1678912at2759"/>
<feature type="compositionally biased region" description="Low complexity" evidence="1">
    <location>
        <begin position="98"/>
        <end position="116"/>
    </location>
</feature>
<reference evidence="3" key="1">
    <citation type="journal article" date="2021" name="Nat. Commun.">
        <title>Genetic determinants of endophytism in the Arabidopsis root mycobiome.</title>
        <authorList>
            <person name="Mesny F."/>
            <person name="Miyauchi S."/>
            <person name="Thiergart T."/>
            <person name="Pickel B."/>
            <person name="Atanasova L."/>
            <person name="Karlsson M."/>
            <person name="Huettel B."/>
            <person name="Barry K.W."/>
            <person name="Haridas S."/>
            <person name="Chen C."/>
            <person name="Bauer D."/>
            <person name="Andreopoulos W."/>
            <person name="Pangilinan J."/>
            <person name="LaButti K."/>
            <person name="Riley R."/>
            <person name="Lipzen A."/>
            <person name="Clum A."/>
            <person name="Drula E."/>
            <person name="Henrissat B."/>
            <person name="Kohler A."/>
            <person name="Grigoriev I.V."/>
            <person name="Martin F.M."/>
            <person name="Hacquard S."/>
        </authorList>
    </citation>
    <scope>NUCLEOTIDE SEQUENCE</scope>
    <source>
        <strain evidence="3">MPI-CAGE-AT-0016</strain>
    </source>
</reference>
<feature type="region of interest" description="Disordered" evidence="1">
    <location>
        <begin position="93"/>
        <end position="246"/>
    </location>
</feature>
<protein>
    <recommendedName>
        <fullName evidence="2">JmjC domain-containing protein</fullName>
    </recommendedName>
</protein>
<dbReference type="Proteomes" id="UP000813385">
    <property type="component" value="Unassembled WGS sequence"/>
</dbReference>
<feature type="compositionally biased region" description="Polar residues" evidence="1">
    <location>
        <begin position="149"/>
        <end position="171"/>
    </location>
</feature>
<comment type="caution">
    <text evidence="3">The sequence shown here is derived from an EMBL/GenBank/DDBJ whole genome shotgun (WGS) entry which is preliminary data.</text>
</comment>
<evidence type="ECO:0000313" key="3">
    <source>
        <dbReference type="EMBL" id="KAH7363622.1"/>
    </source>
</evidence>
<dbReference type="EMBL" id="JAGPXD010000003">
    <property type="protein sequence ID" value="KAH7363622.1"/>
    <property type="molecule type" value="Genomic_DNA"/>
</dbReference>
<feature type="compositionally biased region" description="Low complexity" evidence="1">
    <location>
        <begin position="130"/>
        <end position="148"/>
    </location>
</feature>
<evidence type="ECO:0000313" key="4">
    <source>
        <dbReference type="Proteomes" id="UP000813385"/>
    </source>
</evidence>
<feature type="domain" description="JmjC" evidence="2">
    <location>
        <begin position="424"/>
        <end position="585"/>
    </location>
</feature>
<dbReference type="Pfam" id="PF02373">
    <property type="entry name" value="JmjC"/>
    <property type="match status" value="1"/>
</dbReference>
<sequence>MDPLITKHFQELRLVLESLDSRCSQLESSRAPTRSRHFASQNIAIPTPDAQHGVKALRRDITLVKTKLRELEVLLCSPPSTPYSRIGAPEDALGTEATASHSVSTPSPSTSPQSTPDLRPRSPADTSLVSENIPSSSTATSSNSPSTIEPQSFTRSTSTELPAVSVASTPDTEPPIASPVTLRASTPDTESQEASPVTPRARTPDVEQPPAPEAESQATAPIASRASTPDTESPPVSPISPKSPTTIESQFTLSNEIIQAGGAQPPPEEPISTPCTEYLFMKVPKTTPRPTARLQELYNEQTDERFSLKLSQMGKFLPRHLARFAQDKLFRGVVKIQKALFRWEELRSKLEAPAQDAPVTLVKWIREMDDFKRTPRLESFVSEDFNWHPPDLSHSNRPPFSVVYSFLESLACSPPPDPVAYYVGPSLATEFDALLHPGKQLAGLPTLPGVNTPYWHFGVKASGTAYHCEDAAWRSYNLVVGPGWKIWVVIDKSDNIKFLEFINRHWKLGKCKQAVRHLNLFIPPSVLEAEHIGFRIRCLGEGEIFVTQDDEYHCVVNYTSCLALAINHLHPGEPAFPPSLKVCRECGIYPLDHPSFEKVPYTLESNSIRTRKRPANATCSTNPKRSRDNTIKKSYQNRPRSLQIGPVLEKIKGEIRSLDRRCHIPSHKMDPMPCVDVFRFACALGSRATVCQFKALVDQHRDYTDPQLARQDHSGYVKAIVKAGARANLAQLHMRLYKLELFKPVAPRLQGKTRATRGVTTDSANQLGVPIRTYHRWQAEGKAWSRTYGSSRGLLSLIPFKAEDPHGKSAREYFELDETQRDFLHRLLEEDEYMKAICAAALAFQGSIWEGGSHVQFGWEESTSPDFSTCAEATILRHLQPFPFTEFNIWKGGDLPWPSDPTAISVGDRVCDYCDEVPCHCPDPTTRTSLLIRRFGTTLGLEAATTSTSSGVIVYPKDAFIGVVAGKLLPLGTLDPEEPWTFDFERPDMQASAACQICMSSMGSCLRLLTTSESPTARLVTKRRAGQWILAAEATRDVMIRDQITVLSLPWRRSRGCSSV</sequence>